<proteinExistence type="predicted"/>
<dbReference type="EMBL" id="CAJNOK010003737">
    <property type="protein sequence ID" value="CAF0912447.1"/>
    <property type="molecule type" value="Genomic_DNA"/>
</dbReference>
<dbReference type="Pfam" id="PF12661">
    <property type="entry name" value="hEGF"/>
    <property type="match status" value="2"/>
</dbReference>
<evidence type="ECO:0000256" key="6">
    <source>
        <dbReference type="ARBA" id="ARBA00022837"/>
    </source>
</evidence>
<keyword evidence="9 11" id="KW-1015">Disulfide bond</keyword>
<evidence type="ECO:0000313" key="15">
    <source>
        <dbReference type="EMBL" id="CAF3691320.1"/>
    </source>
</evidence>
<dbReference type="InterPro" id="IPR001881">
    <property type="entry name" value="EGF-like_Ca-bd_dom"/>
</dbReference>
<dbReference type="Proteomes" id="UP000682733">
    <property type="component" value="Unassembled WGS sequence"/>
</dbReference>
<dbReference type="EMBL" id="CAJOBA010003738">
    <property type="protein sequence ID" value="CAF3691320.1"/>
    <property type="molecule type" value="Genomic_DNA"/>
</dbReference>
<dbReference type="GO" id="GO:0120025">
    <property type="term" value="C:plasma membrane bounded cell projection"/>
    <property type="evidence" value="ECO:0007669"/>
    <property type="project" value="UniProtKB-ARBA"/>
</dbReference>
<dbReference type="PROSITE" id="PS00022">
    <property type="entry name" value="EGF_1"/>
    <property type="match status" value="7"/>
</dbReference>
<dbReference type="PANTHER" id="PTHR24049">
    <property type="entry name" value="CRUMBS FAMILY MEMBER"/>
    <property type="match status" value="1"/>
</dbReference>
<keyword evidence="10" id="KW-0325">Glycoprotein</keyword>
<keyword evidence="7 12" id="KW-1133">Transmembrane helix</keyword>
<dbReference type="PROSITE" id="PS00010">
    <property type="entry name" value="ASX_HYDROXYL"/>
    <property type="match status" value="3"/>
</dbReference>
<dbReference type="InterPro" id="IPR049883">
    <property type="entry name" value="NOTCH1_EGF-like"/>
</dbReference>
<keyword evidence="8 12" id="KW-0472">Membrane</keyword>
<dbReference type="InterPro" id="IPR000152">
    <property type="entry name" value="EGF-type_Asp/Asn_hydroxyl_site"/>
</dbReference>
<dbReference type="AlphaFoldDB" id="A0A8S2DK38"/>
<name>A0A8S2DK38_9BILA</name>
<evidence type="ECO:0000256" key="11">
    <source>
        <dbReference type="PROSITE-ProRule" id="PRU00076"/>
    </source>
</evidence>
<dbReference type="InterPro" id="IPR018097">
    <property type="entry name" value="EGF_Ca-bd_CS"/>
</dbReference>
<feature type="disulfide bond" evidence="11">
    <location>
        <begin position="531"/>
        <end position="540"/>
    </location>
</feature>
<feature type="disulfide bond" evidence="11">
    <location>
        <begin position="334"/>
        <end position="343"/>
    </location>
</feature>
<evidence type="ECO:0000256" key="7">
    <source>
        <dbReference type="ARBA" id="ARBA00022989"/>
    </source>
</evidence>
<dbReference type="PROSITE" id="PS01187">
    <property type="entry name" value="EGF_CA"/>
    <property type="match status" value="3"/>
</dbReference>
<dbReference type="GO" id="GO:0051240">
    <property type="term" value="P:positive regulation of multicellular organismal process"/>
    <property type="evidence" value="ECO:0007669"/>
    <property type="project" value="UniProtKB-ARBA"/>
</dbReference>
<gene>
    <name evidence="14" type="ORF">OVA965_LOCUS10194</name>
    <name evidence="15" type="ORF">TMI583_LOCUS10190</name>
</gene>
<dbReference type="FunFam" id="2.10.25.10:FF:000247">
    <property type="entry name" value="Delta/notch like EGF repeat containing"/>
    <property type="match status" value="1"/>
</dbReference>
<evidence type="ECO:0000256" key="4">
    <source>
        <dbReference type="ARBA" id="ARBA00022729"/>
    </source>
</evidence>
<evidence type="ECO:0000256" key="12">
    <source>
        <dbReference type="SAM" id="Phobius"/>
    </source>
</evidence>
<feature type="disulfide bond" evidence="11">
    <location>
        <begin position="372"/>
        <end position="381"/>
    </location>
</feature>
<evidence type="ECO:0000256" key="9">
    <source>
        <dbReference type="ARBA" id="ARBA00023157"/>
    </source>
</evidence>
<feature type="disulfide bond" evidence="11">
    <location>
        <begin position="645"/>
        <end position="654"/>
    </location>
</feature>
<reference evidence="14" key="1">
    <citation type="submission" date="2021-02" db="EMBL/GenBank/DDBJ databases">
        <authorList>
            <person name="Nowell W R."/>
        </authorList>
    </citation>
    <scope>NUCLEOTIDE SEQUENCE</scope>
</reference>
<accession>A0A8S2DK38</accession>
<organism evidence="14 16">
    <name type="scientific">Didymodactylos carnosus</name>
    <dbReference type="NCBI Taxonomy" id="1234261"/>
    <lineage>
        <taxon>Eukaryota</taxon>
        <taxon>Metazoa</taxon>
        <taxon>Spiralia</taxon>
        <taxon>Gnathifera</taxon>
        <taxon>Rotifera</taxon>
        <taxon>Eurotatoria</taxon>
        <taxon>Bdelloidea</taxon>
        <taxon>Philodinida</taxon>
        <taxon>Philodinidae</taxon>
        <taxon>Didymodactylos</taxon>
    </lineage>
</organism>
<dbReference type="Pfam" id="PF00008">
    <property type="entry name" value="EGF"/>
    <property type="match status" value="3"/>
</dbReference>
<dbReference type="FunFam" id="2.10.25.10:FF:000122">
    <property type="entry name" value="Protein crumbs homolog 2"/>
    <property type="match status" value="1"/>
</dbReference>
<protein>
    <recommendedName>
        <fullName evidence="13">EGF-like domain-containing protein</fullName>
    </recommendedName>
</protein>
<keyword evidence="2 11" id="KW-0245">EGF-like domain</keyword>
<dbReference type="GO" id="GO:0003008">
    <property type="term" value="P:system process"/>
    <property type="evidence" value="ECO:0007669"/>
    <property type="project" value="UniProtKB-ARBA"/>
</dbReference>
<evidence type="ECO:0000256" key="10">
    <source>
        <dbReference type="ARBA" id="ARBA00023180"/>
    </source>
</evidence>
<evidence type="ECO:0000256" key="3">
    <source>
        <dbReference type="ARBA" id="ARBA00022692"/>
    </source>
</evidence>
<feature type="domain" description="EGF-like" evidence="13">
    <location>
        <begin position="542"/>
        <end position="579"/>
    </location>
</feature>
<evidence type="ECO:0000256" key="1">
    <source>
        <dbReference type="ARBA" id="ARBA00004167"/>
    </source>
</evidence>
<dbReference type="GO" id="GO:0016020">
    <property type="term" value="C:membrane"/>
    <property type="evidence" value="ECO:0007669"/>
    <property type="project" value="UniProtKB-SubCell"/>
</dbReference>
<dbReference type="GO" id="GO:0007399">
    <property type="term" value="P:nervous system development"/>
    <property type="evidence" value="ECO:0007669"/>
    <property type="project" value="UniProtKB-ARBA"/>
</dbReference>
<dbReference type="Proteomes" id="UP000677228">
    <property type="component" value="Unassembled WGS sequence"/>
</dbReference>
<feature type="transmembrane region" description="Helical" evidence="12">
    <location>
        <begin position="666"/>
        <end position="691"/>
    </location>
</feature>
<evidence type="ECO:0000313" key="16">
    <source>
        <dbReference type="Proteomes" id="UP000677228"/>
    </source>
</evidence>
<dbReference type="PROSITE" id="PS50026">
    <property type="entry name" value="EGF_3"/>
    <property type="match status" value="8"/>
</dbReference>
<feature type="domain" description="EGF-like" evidence="13">
    <location>
        <begin position="346"/>
        <end position="382"/>
    </location>
</feature>
<evidence type="ECO:0000259" key="13">
    <source>
        <dbReference type="PROSITE" id="PS50026"/>
    </source>
</evidence>
<feature type="domain" description="EGF-like" evidence="13">
    <location>
        <begin position="619"/>
        <end position="655"/>
    </location>
</feature>
<dbReference type="Pfam" id="PF07645">
    <property type="entry name" value="EGF_CA"/>
    <property type="match status" value="1"/>
</dbReference>
<feature type="disulfide bond" evidence="11">
    <location>
        <begin position="313"/>
        <end position="323"/>
    </location>
</feature>
<feature type="disulfide bond" evidence="11">
    <location>
        <begin position="569"/>
        <end position="578"/>
    </location>
</feature>
<dbReference type="SMART" id="SM00181">
    <property type="entry name" value="EGF"/>
    <property type="match status" value="9"/>
</dbReference>
<evidence type="ECO:0000256" key="2">
    <source>
        <dbReference type="ARBA" id="ARBA00022536"/>
    </source>
</evidence>
<dbReference type="GO" id="GO:0071944">
    <property type="term" value="C:cell periphery"/>
    <property type="evidence" value="ECO:0007669"/>
    <property type="project" value="UniProtKB-ARBA"/>
</dbReference>
<dbReference type="GO" id="GO:0005509">
    <property type="term" value="F:calcium ion binding"/>
    <property type="evidence" value="ECO:0007669"/>
    <property type="project" value="InterPro"/>
</dbReference>
<comment type="caution">
    <text evidence="14">The sequence shown here is derived from an EMBL/GenBank/DDBJ whole genome shotgun (WGS) entry which is preliminary data.</text>
</comment>
<dbReference type="SUPFAM" id="SSF49899">
    <property type="entry name" value="Concanavalin A-like lectins/glucanases"/>
    <property type="match status" value="1"/>
</dbReference>
<dbReference type="PROSITE" id="PS01186">
    <property type="entry name" value="EGF_2"/>
    <property type="match status" value="3"/>
</dbReference>
<dbReference type="InterPro" id="IPR000742">
    <property type="entry name" value="EGF"/>
</dbReference>
<feature type="domain" description="EGF-like" evidence="13">
    <location>
        <begin position="580"/>
        <end position="617"/>
    </location>
</feature>
<evidence type="ECO:0000256" key="5">
    <source>
        <dbReference type="ARBA" id="ARBA00022737"/>
    </source>
</evidence>
<feature type="domain" description="EGF-like" evidence="13">
    <location>
        <begin position="502"/>
        <end position="541"/>
    </location>
</feature>
<keyword evidence="3 12" id="KW-0812">Transmembrane</keyword>
<evidence type="ECO:0000313" key="14">
    <source>
        <dbReference type="EMBL" id="CAF0912447.1"/>
    </source>
</evidence>
<dbReference type="SMART" id="SM00179">
    <property type="entry name" value="EGF_CA"/>
    <property type="match status" value="7"/>
</dbReference>
<dbReference type="FunFam" id="2.10.25.10:FF:000004">
    <property type="entry name" value="Neurogenic locus notch 1"/>
    <property type="match status" value="1"/>
</dbReference>
<feature type="disulfide bond" evidence="11">
    <location>
        <begin position="410"/>
        <end position="419"/>
    </location>
</feature>
<feature type="domain" description="EGF-like" evidence="13">
    <location>
        <begin position="384"/>
        <end position="420"/>
    </location>
</feature>
<feature type="domain" description="EGF-like" evidence="13">
    <location>
        <begin position="309"/>
        <end position="344"/>
    </location>
</feature>
<feature type="domain" description="EGF-like" evidence="13">
    <location>
        <begin position="464"/>
        <end position="500"/>
    </location>
</feature>
<comment type="subcellular location">
    <subcellularLocation>
        <location evidence="1">Membrane</location>
        <topology evidence="1">Single-pass membrane protein</topology>
    </subcellularLocation>
</comment>
<sequence>MINDGRSHKIDIEFKPTLSLVIDDEEIVPLVFVNTDQDENDEHIESIKPTTVQFGKGSLDTTPQPMLGWLQDFRLNNHQIPLLNNNTEGGIKVAVKNISIICDFCGEVSRFGIATGTFDGNSNLLATLIFKYDNNTRTSAENHSLPHQIFDQLEFRLRARSQHSHLFTLKSERENISMSFYIRNTELIYKDSNIEIQLTNLNLSTTFRCQWSNNGSFQFLIKSGATFQLYRTISTNLLLNDIVNNGTKLYIGSDDNNNNKRSFRGCIDYILVGDVYVPFYSQQLLQNDTRTTRFVIDTMKNIQINNCTFDNACESNNCVNGTCRADFDTYRCECDRGFEGNDCSINIDECLTNNCTMNGVCIDQIGTYICRCYPGFTGVFCETNINDCIFDPCLHGGQCIDLVNSYMCNCTQDYIGFNCSISKNETCLGRSCENNGHCLSNNVYSSNPTTRCQCEAGFNGTYCEEDLCSILSCQNNGTCVRTENNASCLCLKQWYGSRCTMDVDECEVYGEQLCLHNGSCHNYPGTYECQCQENFLGENCERLHDCLAHNPCQNSGSCKPINDKFLCLCPTNYTGSTCELVTCDGMPCEHNGTCMPDLEKGFLCNCTDTGYEDSVCGTEIDECQSNPCFNNGTCIHSIGKYECKCQHPYTGKQCNIKSKFLSSFGFSYHLVIWPGVALLLLLIIILLTVTIRRIRQNRRSRGTYRPAIHENNSSRVEFSMILKPPQEERLI</sequence>
<dbReference type="InterPro" id="IPR051022">
    <property type="entry name" value="Notch_Cell-Fate_Det"/>
</dbReference>
<keyword evidence="4" id="KW-0732">Signal</keyword>
<comment type="caution">
    <text evidence="11">Lacks conserved residue(s) required for the propagation of feature annotation.</text>
</comment>
<keyword evidence="6" id="KW-0106">Calcium</keyword>
<keyword evidence="5" id="KW-0677">Repeat</keyword>
<feature type="disulfide bond" evidence="11">
    <location>
        <begin position="490"/>
        <end position="499"/>
    </location>
</feature>
<dbReference type="Gene3D" id="2.10.25.10">
    <property type="entry name" value="Laminin"/>
    <property type="match status" value="9"/>
</dbReference>
<dbReference type="InterPro" id="IPR013032">
    <property type="entry name" value="EGF-like_CS"/>
</dbReference>
<dbReference type="InterPro" id="IPR013320">
    <property type="entry name" value="ConA-like_dom_sf"/>
</dbReference>
<evidence type="ECO:0000256" key="8">
    <source>
        <dbReference type="ARBA" id="ARBA00023136"/>
    </source>
</evidence>
<dbReference type="CDD" id="cd00054">
    <property type="entry name" value="EGF_CA"/>
    <property type="match status" value="5"/>
</dbReference>
<dbReference type="SUPFAM" id="SSF57196">
    <property type="entry name" value="EGF/Laminin"/>
    <property type="match status" value="9"/>
</dbReference>